<sequence length="117" mass="12459">MSLPVVNVVQEHVDSGLYAELADNLTKWARCAPMSITRSTSPPPTRTGSGLITTSYLLSSLSLPSSSVTSATVLTALRSLKGNFHANGDQPIIDGTKVKYIFVLRKPCVAAKMLSIP</sequence>
<dbReference type="AlphaFoldDB" id="A0A067PXT6"/>
<protein>
    <submittedName>
        <fullName evidence="1">Uncharacterized protein</fullName>
    </submittedName>
</protein>
<evidence type="ECO:0000313" key="2">
    <source>
        <dbReference type="Proteomes" id="UP000027265"/>
    </source>
</evidence>
<dbReference type="InParanoid" id="A0A067PXT6"/>
<keyword evidence="2" id="KW-1185">Reference proteome</keyword>
<reference evidence="2" key="1">
    <citation type="journal article" date="2014" name="Proc. Natl. Acad. Sci. U.S.A.">
        <title>Extensive sampling of basidiomycete genomes demonstrates inadequacy of the white-rot/brown-rot paradigm for wood decay fungi.</title>
        <authorList>
            <person name="Riley R."/>
            <person name="Salamov A.A."/>
            <person name="Brown D.W."/>
            <person name="Nagy L.G."/>
            <person name="Floudas D."/>
            <person name="Held B.W."/>
            <person name="Levasseur A."/>
            <person name="Lombard V."/>
            <person name="Morin E."/>
            <person name="Otillar R."/>
            <person name="Lindquist E.A."/>
            <person name="Sun H."/>
            <person name="LaButti K.M."/>
            <person name="Schmutz J."/>
            <person name="Jabbour D."/>
            <person name="Luo H."/>
            <person name="Baker S.E."/>
            <person name="Pisabarro A.G."/>
            <person name="Walton J.D."/>
            <person name="Blanchette R.A."/>
            <person name="Henrissat B."/>
            <person name="Martin F."/>
            <person name="Cullen D."/>
            <person name="Hibbett D.S."/>
            <person name="Grigoriev I.V."/>
        </authorList>
    </citation>
    <scope>NUCLEOTIDE SEQUENCE [LARGE SCALE GENOMIC DNA]</scope>
    <source>
        <strain evidence="2">MUCL 33604</strain>
    </source>
</reference>
<dbReference type="Proteomes" id="UP000027265">
    <property type="component" value="Unassembled WGS sequence"/>
</dbReference>
<dbReference type="EMBL" id="KL197723">
    <property type="protein sequence ID" value="KDQ56087.1"/>
    <property type="molecule type" value="Genomic_DNA"/>
</dbReference>
<evidence type="ECO:0000313" key="1">
    <source>
        <dbReference type="EMBL" id="KDQ56087.1"/>
    </source>
</evidence>
<accession>A0A067PXT6</accession>
<dbReference type="HOGENOM" id="CLU_2085167_0_0_1"/>
<gene>
    <name evidence="1" type="ORF">JAAARDRAFT_208306</name>
</gene>
<organism evidence="1 2">
    <name type="scientific">Jaapia argillacea MUCL 33604</name>
    <dbReference type="NCBI Taxonomy" id="933084"/>
    <lineage>
        <taxon>Eukaryota</taxon>
        <taxon>Fungi</taxon>
        <taxon>Dikarya</taxon>
        <taxon>Basidiomycota</taxon>
        <taxon>Agaricomycotina</taxon>
        <taxon>Agaricomycetes</taxon>
        <taxon>Agaricomycetidae</taxon>
        <taxon>Jaapiales</taxon>
        <taxon>Jaapiaceae</taxon>
        <taxon>Jaapia</taxon>
    </lineage>
</organism>
<name>A0A067PXT6_9AGAM</name>
<proteinExistence type="predicted"/>
<dbReference type="OrthoDB" id="3060725at2759"/>